<dbReference type="Proteomes" id="UP000076154">
    <property type="component" value="Unassembled WGS sequence"/>
</dbReference>
<keyword evidence="2" id="KW-1185">Reference proteome</keyword>
<evidence type="ECO:0000313" key="2">
    <source>
        <dbReference type="Proteomes" id="UP000076154"/>
    </source>
</evidence>
<dbReference type="AlphaFoldDB" id="A0A369JKR4"/>
<reference evidence="1" key="1">
    <citation type="submission" date="2018-04" db="EMBL/GenBank/DDBJ databases">
        <title>Whole genome sequencing of Hypsizygus marmoreus.</title>
        <authorList>
            <person name="Choi I.-G."/>
            <person name="Min B."/>
            <person name="Kim J.-G."/>
            <person name="Kim S."/>
            <person name="Oh Y.-L."/>
            <person name="Kong W.-S."/>
            <person name="Park H."/>
            <person name="Jeong J."/>
            <person name="Song E.-S."/>
        </authorList>
    </citation>
    <scope>NUCLEOTIDE SEQUENCE [LARGE SCALE GENOMIC DNA]</scope>
    <source>
        <strain evidence="1">51987-8</strain>
    </source>
</reference>
<protein>
    <submittedName>
        <fullName evidence="1">Uncharacterized protein</fullName>
    </submittedName>
</protein>
<proteinExistence type="predicted"/>
<dbReference type="InParanoid" id="A0A369JKR4"/>
<accession>A0A369JKR4</accession>
<name>A0A369JKR4_HYPMA</name>
<gene>
    <name evidence="1" type="ORF">Hypma_010414</name>
</gene>
<evidence type="ECO:0000313" key="1">
    <source>
        <dbReference type="EMBL" id="RDB22448.1"/>
    </source>
</evidence>
<organism evidence="1 2">
    <name type="scientific">Hypsizygus marmoreus</name>
    <name type="common">White beech mushroom</name>
    <name type="synonym">Agaricus marmoreus</name>
    <dbReference type="NCBI Taxonomy" id="39966"/>
    <lineage>
        <taxon>Eukaryota</taxon>
        <taxon>Fungi</taxon>
        <taxon>Dikarya</taxon>
        <taxon>Basidiomycota</taxon>
        <taxon>Agaricomycotina</taxon>
        <taxon>Agaricomycetes</taxon>
        <taxon>Agaricomycetidae</taxon>
        <taxon>Agaricales</taxon>
        <taxon>Tricholomatineae</taxon>
        <taxon>Lyophyllaceae</taxon>
        <taxon>Hypsizygus</taxon>
    </lineage>
</organism>
<comment type="caution">
    <text evidence="1">The sequence shown here is derived from an EMBL/GenBank/DDBJ whole genome shotgun (WGS) entry which is preliminary data.</text>
</comment>
<sequence length="76" mass="8394">MSLRTSSIALAFTMVYHPNDEKVEISKVLFPALAFDVRGFDPLAFGCDCDESHQLISTLRSTVQRKMGSFVADPAL</sequence>
<dbReference type="EMBL" id="LUEZ02000050">
    <property type="protein sequence ID" value="RDB22448.1"/>
    <property type="molecule type" value="Genomic_DNA"/>
</dbReference>